<dbReference type="GO" id="GO:0042393">
    <property type="term" value="F:histone binding"/>
    <property type="evidence" value="ECO:0007669"/>
    <property type="project" value="InterPro"/>
</dbReference>
<keyword evidence="2" id="KW-1185">Reference proteome</keyword>
<sequence length="284" mass="32201">MSATVLNWVESVKQSVLFTERTLDKTVVNLSNFVSPILVLIASAVLCSNALKVSRYRPASSLLHAKIMQKSRTTDTRVSSRRVLHSVSTFWPAVQQRPSKLTGDAVMFAIENEQTRKSLKSAFENIFAKYGRDFAEDDEVDLGSMEVTKPGGHLARLKSVAFGRAFKDRQHSFDKEFEHKAPLEIDEDVFETDRRKNRPTADPVQVAQIRYSFNYAVASKVKKPRDQNCPDDPPSFHSILLDIRQSQKDRARQYPITHERNCFDSPEVGLEPTALRLKASRSTD</sequence>
<dbReference type="Pfam" id="PF10384">
    <property type="entry name" value="Scm3"/>
    <property type="match status" value="1"/>
</dbReference>
<dbReference type="AlphaFoldDB" id="A0A2H9TGP9"/>
<dbReference type="Proteomes" id="UP000240830">
    <property type="component" value="Unassembled WGS sequence"/>
</dbReference>
<organism evidence="1 2">
    <name type="scientific">Paramicrosporidium saccamoebae</name>
    <dbReference type="NCBI Taxonomy" id="1246581"/>
    <lineage>
        <taxon>Eukaryota</taxon>
        <taxon>Fungi</taxon>
        <taxon>Fungi incertae sedis</taxon>
        <taxon>Cryptomycota</taxon>
        <taxon>Cryptomycota incertae sedis</taxon>
        <taxon>Paramicrosporidium</taxon>
    </lineage>
</organism>
<name>A0A2H9TGP9_9FUNG</name>
<proteinExistence type="predicted"/>
<dbReference type="Gene3D" id="1.10.20.10">
    <property type="entry name" value="Histone, subunit A"/>
    <property type="match status" value="1"/>
</dbReference>
<evidence type="ECO:0000313" key="2">
    <source>
        <dbReference type="Proteomes" id="UP000240830"/>
    </source>
</evidence>
<dbReference type="InterPro" id="IPR018465">
    <property type="entry name" value="Scm3/HJURP"/>
</dbReference>
<gene>
    <name evidence="1" type="ORF">PSACC_03309</name>
</gene>
<dbReference type="OrthoDB" id="2420608at2759"/>
<dbReference type="EMBL" id="MTSL01000205">
    <property type="protein sequence ID" value="PJF16895.1"/>
    <property type="molecule type" value="Genomic_DNA"/>
</dbReference>
<protein>
    <submittedName>
        <fullName evidence="1">Uncharacterized protein</fullName>
    </submittedName>
</protein>
<reference evidence="1 2" key="1">
    <citation type="submission" date="2016-10" db="EMBL/GenBank/DDBJ databases">
        <title>The genome of Paramicrosporidium saccamoebae is the missing link in understanding Cryptomycota and Microsporidia evolution.</title>
        <authorList>
            <person name="Quandt C.A."/>
            <person name="Beaudet D."/>
            <person name="Corsaro D."/>
            <person name="Michel R."/>
            <person name="Corradi N."/>
            <person name="James T."/>
        </authorList>
    </citation>
    <scope>NUCLEOTIDE SEQUENCE [LARGE SCALE GENOMIC DNA]</scope>
    <source>
        <strain evidence="1 2">KSL3</strain>
    </source>
</reference>
<dbReference type="InterPro" id="IPR009072">
    <property type="entry name" value="Histone-fold"/>
</dbReference>
<dbReference type="GO" id="GO:0046982">
    <property type="term" value="F:protein heterodimerization activity"/>
    <property type="evidence" value="ECO:0007669"/>
    <property type="project" value="InterPro"/>
</dbReference>
<accession>A0A2H9TGP9</accession>
<dbReference type="GO" id="GO:0005634">
    <property type="term" value="C:nucleus"/>
    <property type="evidence" value="ECO:0007669"/>
    <property type="project" value="InterPro"/>
</dbReference>
<evidence type="ECO:0000313" key="1">
    <source>
        <dbReference type="EMBL" id="PJF16895.1"/>
    </source>
</evidence>
<comment type="caution">
    <text evidence="1">The sequence shown here is derived from an EMBL/GenBank/DDBJ whole genome shotgun (WGS) entry which is preliminary data.</text>
</comment>